<protein>
    <recommendedName>
        <fullName evidence="3">Tc1-like transposase DDE domain-containing protein</fullName>
    </recommendedName>
</protein>
<dbReference type="OrthoDB" id="2266637at2759"/>
<dbReference type="InterPro" id="IPR036397">
    <property type="entry name" value="RNaseH_sf"/>
</dbReference>
<accession>A0A6A4KKN2</accession>
<evidence type="ECO:0000313" key="1">
    <source>
        <dbReference type="EMBL" id="KAF6216222.1"/>
    </source>
</evidence>
<comment type="caution">
    <text evidence="1">The sequence shown here is derived from an EMBL/GenBank/DDBJ whole genome shotgun (WGS) entry which is preliminary data.</text>
</comment>
<evidence type="ECO:0008006" key="3">
    <source>
        <dbReference type="Google" id="ProtNLM"/>
    </source>
</evidence>
<gene>
    <name evidence="1" type="ORF">GE061_000562</name>
</gene>
<sequence>MSKTELLDIASVNTPAETVFVIDEMLEANGLQVLRLPQYQCELNAVELGCGRMKRYTRERNTAGDLSMFLLYRRSFNDKVIKLEQEFWANDGGQQEVHDRIVNFSADFHLSPEERTGS</sequence>
<organism evidence="1 2">
    <name type="scientific">Apolygus lucorum</name>
    <name type="common">Small green plant bug</name>
    <name type="synonym">Lygocoris lucorum</name>
    <dbReference type="NCBI Taxonomy" id="248454"/>
    <lineage>
        <taxon>Eukaryota</taxon>
        <taxon>Metazoa</taxon>
        <taxon>Ecdysozoa</taxon>
        <taxon>Arthropoda</taxon>
        <taxon>Hexapoda</taxon>
        <taxon>Insecta</taxon>
        <taxon>Pterygota</taxon>
        <taxon>Neoptera</taxon>
        <taxon>Paraneoptera</taxon>
        <taxon>Hemiptera</taxon>
        <taxon>Heteroptera</taxon>
        <taxon>Panheteroptera</taxon>
        <taxon>Cimicomorpha</taxon>
        <taxon>Miridae</taxon>
        <taxon>Mirini</taxon>
        <taxon>Apolygus</taxon>
    </lineage>
</organism>
<dbReference type="Gene3D" id="3.30.420.10">
    <property type="entry name" value="Ribonuclease H-like superfamily/Ribonuclease H"/>
    <property type="match status" value="1"/>
</dbReference>
<evidence type="ECO:0000313" key="2">
    <source>
        <dbReference type="Proteomes" id="UP000466442"/>
    </source>
</evidence>
<keyword evidence="2" id="KW-1185">Reference proteome</keyword>
<dbReference type="EMBL" id="WIXP02000001">
    <property type="protein sequence ID" value="KAF6216222.1"/>
    <property type="molecule type" value="Genomic_DNA"/>
</dbReference>
<reference evidence="1" key="1">
    <citation type="journal article" date="2021" name="Mol. Ecol. Resour.">
        <title>Apolygus lucorum genome provides insights into omnivorousness and mesophyll feeding.</title>
        <authorList>
            <person name="Liu Y."/>
            <person name="Liu H."/>
            <person name="Wang H."/>
            <person name="Huang T."/>
            <person name="Liu B."/>
            <person name="Yang B."/>
            <person name="Yin L."/>
            <person name="Li B."/>
            <person name="Zhang Y."/>
            <person name="Zhang S."/>
            <person name="Jiang F."/>
            <person name="Zhang X."/>
            <person name="Ren Y."/>
            <person name="Wang B."/>
            <person name="Wang S."/>
            <person name="Lu Y."/>
            <person name="Wu K."/>
            <person name="Fan W."/>
            <person name="Wang G."/>
        </authorList>
    </citation>
    <scope>NUCLEOTIDE SEQUENCE</scope>
    <source>
        <strain evidence="1">12Hb</strain>
    </source>
</reference>
<dbReference type="GO" id="GO:0003676">
    <property type="term" value="F:nucleic acid binding"/>
    <property type="evidence" value="ECO:0007669"/>
    <property type="project" value="InterPro"/>
</dbReference>
<dbReference type="AlphaFoldDB" id="A0A6A4KKN2"/>
<dbReference type="Proteomes" id="UP000466442">
    <property type="component" value="Linkage Group LG1"/>
</dbReference>
<name>A0A6A4KKN2_APOLU</name>
<proteinExistence type="predicted"/>